<comment type="caution">
    <text evidence="1">The sequence shown here is derived from an EMBL/GenBank/DDBJ whole genome shotgun (WGS) entry which is preliminary data.</text>
</comment>
<reference evidence="1" key="1">
    <citation type="journal article" date="2015" name="Nature">
        <title>Complex archaea that bridge the gap between prokaryotes and eukaryotes.</title>
        <authorList>
            <person name="Spang A."/>
            <person name="Saw J.H."/>
            <person name="Jorgensen S.L."/>
            <person name="Zaremba-Niedzwiedzka K."/>
            <person name="Martijn J."/>
            <person name="Lind A.E."/>
            <person name="van Eijk R."/>
            <person name="Schleper C."/>
            <person name="Guy L."/>
            <person name="Ettema T.J."/>
        </authorList>
    </citation>
    <scope>NUCLEOTIDE SEQUENCE</scope>
</reference>
<dbReference type="EMBL" id="LAZR01027975">
    <property type="protein sequence ID" value="KKL64016.1"/>
    <property type="molecule type" value="Genomic_DNA"/>
</dbReference>
<accession>A0A0F9ECQ5</accession>
<sequence length="57" mass="6774">MSNIDVNEWFNSFVPGKDRPEIFVTPNMMPDEIFPNVINNFENKIIDSWNKIVEEEE</sequence>
<name>A0A0F9ECQ5_9ZZZZ</name>
<proteinExistence type="predicted"/>
<evidence type="ECO:0000313" key="1">
    <source>
        <dbReference type="EMBL" id="KKL64016.1"/>
    </source>
</evidence>
<gene>
    <name evidence="1" type="ORF">LCGC14_2169340</name>
</gene>
<dbReference type="AlphaFoldDB" id="A0A0F9ECQ5"/>
<organism evidence="1">
    <name type="scientific">marine sediment metagenome</name>
    <dbReference type="NCBI Taxonomy" id="412755"/>
    <lineage>
        <taxon>unclassified sequences</taxon>
        <taxon>metagenomes</taxon>
        <taxon>ecological metagenomes</taxon>
    </lineage>
</organism>
<protein>
    <submittedName>
        <fullName evidence="1">Uncharacterized protein</fullName>
    </submittedName>
</protein>